<dbReference type="Proteomes" id="UP000024404">
    <property type="component" value="Unassembled WGS sequence"/>
</dbReference>
<keyword evidence="1" id="KW-0812">Transmembrane</keyword>
<sequence>MKRNASLGSVLKNTVPLLLRPEFITIPSIAFFMMVLLYLRVIKSFTSLSTAFIYELRSIEKLVITNPISFLHLEEKDPFFLCVNHYNYIIS</sequence>
<evidence type="ECO:0000313" key="2">
    <source>
        <dbReference type="EnsemblMetazoa" id="OVOC8184.1"/>
    </source>
</evidence>
<keyword evidence="1" id="KW-1133">Transmembrane helix</keyword>
<evidence type="ECO:0000313" key="3">
    <source>
        <dbReference type="Proteomes" id="UP000024404"/>
    </source>
</evidence>
<name>A0A8R1Y311_ONCVO</name>
<evidence type="ECO:0000256" key="1">
    <source>
        <dbReference type="SAM" id="Phobius"/>
    </source>
</evidence>
<dbReference type="AlphaFoldDB" id="A0A8R1Y311"/>
<organism evidence="2 3">
    <name type="scientific">Onchocerca volvulus</name>
    <dbReference type="NCBI Taxonomy" id="6282"/>
    <lineage>
        <taxon>Eukaryota</taxon>
        <taxon>Metazoa</taxon>
        <taxon>Ecdysozoa</taxon>
        <taxon>Nematoda</taxon>
        <taxon>Chromadorea</taxon>
        <taxon>Rhabditida</taxon>
        <taxon>Spirurina</taxon>
        <taxon>Spiruromorpha</taxon>
        <taxon>Filarioidea</taxon>
        <taxon>Onchocercidae</taxon>
        <taxon>Onchocerca</taxon>
    </lineage>
</organism>
<feature type="transmembrane region" description="Helical" evidence="1">
    <location>
        <begin position="23"/>
        <end position="42"/>
    </location>
</feature>
<keyword evidence="3" id="KW-1185">Reference proteome</keyword>
<dbReference type="EMBL" id="CMVM020000247">
    <property type="status" value="NOT_ANNOTATED_CDS"/>
    <property type="molecule type" value="Genomic_DNA"/>
</dbReference>
<dbReference type="EnsemblMetazoa" id="OVOC8184.1">
    <property type="protein sequence ID" value="OVOC8184.1"/>
    <property type="gene ID" value="WBGene00244993"/>
</dbReference>
<protein>
    <submittedName>
        <fullName evidence="2">Uncharacterized protein</fullName>
    </submittedName>
</protein>
<proteinExistence type="predicted"/>
<reference evidence="3" key="1">
    <citation type="submission" date="2013-10" db="EMBL/GenBank/DDBJ databases">
        <title>Genome sequencing of Onchocerca volvulus.</title>
        <authorList>
            <person name="Cotton J."/>
            <person name="Tsai J."/>
            <person name="Stanley E."/>
            <person name="Tracey A."/>
            <person name="Holroyd N."/>
            <person name="Lustigman S."/>
            <person name="Berriman M."/>
        </authorList>
    </citation>
    <scope>NUCLEOTIDE SEQUENCE</scope>
</reference>
<accession>A0A8R1Y311</accession>
<reference evidence="2" key="2">
    <citation type="submission" date="2022-06" db="UniProtKB">
        <authorList>
            <consortium name="EnsemblMetazoa"/>
        </authorList>
    </citation>
    <scope>IDENTIFICATION</scope>
</reference>
<keyword evidence="1" id="KW-0472">Membrane</keyword>